<dbReference type="EMBL" id="BEXB01000023">
    <property type="protein sequence ID" value="GAY77225.1"/>
    <property type="molecule type" value="Genomic_DNA"/>
</dbReference>
<evidence type="ECO:0000313" key="2">
    <source>
        <dbReference type="EMBL" id="GAY77225.1"/>
    </source>
</evidence>
<comment type="caution">
    <text evidence="2">The sequence shown here is derived from an EMBL/GenBank/DDBJ whole genome shotgun (WGS) entry which is preliminary data.</text>
</comment>
<dbReference type="AlphaFoldDB" id="A0A4Y1ZDS4"/>
<name>A0A4Y1ZDS4_9BACL</name>
<sequence length="47" mass="5150">MPSSSESIQTAFYYTAAKQPVIAAAFLFCSVSTDLYTFLSTNPDARH</sequence>
<gene>
    <name evidence="2" type="ORF">NBRC111894_2779</name>
</gene>
<evidence type="ECO:0000256" key="1">
    <source>
        <dbReference type="SAM" id="Phobius"/>
    </source>
</evidence>
<evidence type="ECO:0000313" key="3">
    <source>
        <dbReference type="Proteomes" id="UP000319716"/>
    </source>
</evidence>
<feature type="transmembrane region" description="Helical" evidence="1">
    <location>
        <begin position="20"/>
        <end position="39"/>
    </location>
</feature>
<proteinExistence type="predicted"/>
<protein>
    <submittedName>
        <fullName evidence="2">Uncharacterized protein</fullName>
    </submittedName>
</protein>
<organism evidence="2 3">
    <name type="scientific">Sporolactobacillus inulinus</name>
    <dbReference type="NCBI Taxonomy" id="2078"/>
    <lineage>
        <taxon>Bacteria</taxon>
        <taxon>Bacillati</taxon>
        <taxon>Bacillota</taxon>
        <taxon>Bacilli</taxon>
        <taxon>Bacillales</taxon>
        <taxon>Sporolactobacillaceae</taxon>
        <taxon>Sporolactobacillus</taxon>
    </lineage>
</organism>
<keyword evidence="1" id="KW-0472">Membrane</keyword>
<accession>A0A4Y1ZDS4</accession>
<keyword evidence="1" id="KW-0812">Transmembrane</keyword>
<reference evidence="2 3" key="1">
    <citation type="submission" date="2017-11" db="EMBL/GenBank/DDBJ databases">
        <title>Draft Genome Sequence of Sporolactobacillus inulinus NBRC 111894 Isolated from Koso, a Japanese Sugar-Vegetable Fermented Beverage.</title>
        <authorList>
            <person name="Chiou T.Y."/>
            <person name="Oshima K."/>
            <person name="Suda W."/>
            <person name="Hattori M."/>
            <person name="Takahashi T."/>
        </authorList>
    </citation>
    <scope>NUCLEOTIDE SEQUENCE [LARGE SCALE GENOMIC DNA]</scope>
    <source>
        <strain evidence="2 3">NBRC111894</strain>
    </source>
</reference>
<keyword evidence="1" id="KW-1133">Transmembrane helix</keyword>
<dbReference type="Proteomes" id="UP000319716">
    <property type="component" value="Unassembled WGS sequence"/>
</dbReference>